<evidence type="ECO:0008006" key="5">
    <source>
        <dbReference type="Google" id="ProtNLM"/>
    </source>
</evidence>
<dbReference type="Pfam" id="PF10745">
    <property type="entry name" value="DUF2530"/>
    <property type="match status" value="1"/>
</dbReference>
<gene>
    <name evidence="3" type="ORF">GCM10009839_38570</name>
</gene>
<proteinExistence type="predicted"/>
<protein>
    <recommendedName>
        <fullName evidence="5">DUF2530 domain-containing protein</fullName>
    </recommendedName>
</protein>
<feature type="region of interest" description="Disordered" evidence="1">
    <location>
        <begin position="142"/>
        <end position="185"/>
    </location>
</feature>
<keyword evidence="2" id="KW-0472">Membrane</keyword>
<organism evidence="3 4">
    <name type="scientific">Catenulispora yoronensis</name>
    <dbReference type="NCBI Taxonomy" id="450799"/>
    <lineage>
        <taxon>Bacteria</taxon>
        <taxon>Bacillati</taxon>
        <taxon>Actinomycetota</taxon>
        <taxon>Actinomycetes</taxon>
        <taxon>Catenulisporales</taxon>
        <taxon>Catenulisporaceae</taxon>
        <taxon>Catenulispora</taxon>
    </lineage>
</organism>
<comment type="caution">
    <text evidence="3">The sequence shown here is derived from an EMBL/GenBank/DDBJ whole genome shotgun (WGS) entry which is preliminary data.</text>
</comment>
<evidence type="ECO:0000256" key="1">
    <source>
        <dbReference type="SAM" id="MobiDB-lite"/>
    </source>
</evidence>
<name>A0ABN2UC69_9ACTN</name>
<evidence type="ECO:0000313" key="3">
    <source>
        <dbReference type="EMBL" id="GAA2034339.1"/>
    </source>
</evidence>
<evidence type="ECO:0000256" key="2">
    <source>
        <dbReference type="SAM" id="Phobius"/>
    </source>
</evidence>
<keyword evidence="4" id="KW-1185">Reference proteome</keyword>
<dbReference type="EMBL" id="BAAAQN010000021">
    <property type="protein sequence ID" value="GAA2034339.1"/>
    <property type="molecule type" value="Genomic_DNA"/>
</dbReference>
<feature type="transmembrane region" description="Helical" evidence="2">
    <location>
        <begin position="117"/>
        <end position="135"/>
    </location>
</feature>
<sequence>MHLEEALENPHPAGTPGAVHLNRHLYTCSSPGANDRRYPVHMTTQGRRRRAEEPEGTPERDPSGRTAPRGRVGRPKLEPMQINEAKVIWIGIGLWAAAFLILLPFRKTLISDGHGWWLYTCLAGAGLGMVGLPMVGRRKTVMARETERGREIGRDEGGRGGTGRDGSGRDGGGRGSRVGRGRGRR</sequence>
<reference evidence="3 4" key="1">
    <citation type="journal article" date="2019" name="Int. J. Syst. Evol. Microbiol.">
        <title>The Global Catalogue of Microorganisms (GCM) 10K type strain sequencing project: providing services to taxonomists for standard genome sequencing and annotation.</title>
        <authorList>
            <consortium name="The Broad Institute Genomics Platform"/>
            <consortium name="The Broad Institute Genome Sequencing Center for Infectious Disease"/>
            <person name="Wu L."/>
            <person name="Ma J."/>
        </authorList>
    </citation>
    <scope>NUCLEOTIDE SEQUENCE [LARGE SCALE GENOMIC DNA]</scope>
    <source>
        <strain evidence="3 4">JCM 16014</strain>
    </source>
</reference>
<dbReference type="Proteomes" id="UP001500751">
    <property type="component" value="Unassembled WGS sequence"/>
</dbReference>
<feature type="transmembrane region" description="Helical" evidence="2">
    <location>
        <begin position="87"/>
        <end position="105"/>
    </location>
</feature>
<evidence type="ECO:0000313" key="4">
    <source>
        <dbReference type="Proteomes" id="UP001500751"/>
    </source>
</evidence>
<feature type="compositionally biased region" description="Basic and acidic residues" evidence="1">
    <location>
        <begin position="142"/>
        <end position="158"/>
    </location>
</feature>
<feature type="region of interest" description="Disordered" evidence="1">
    <location>
        <begin position="30"/>
        <end position="77"/>
    </location>
</feature>
<feature type="compositionally biased region" description="Basic and acidic residues" evidence="1">
    <location>
        <begin position="50"/>
        <end position="63"/>
    </location>
</feature>
<accession>A0ABN2UC69</accession>
<keyword evidence="2" id="KW-1133">Transmembrane helix</keyword>
<dbReference type="InterPro" id="IPR019681">
    <property type="entry name" value="DUF2530"/>
</dbReference>
<keyword evidence="2" id="KW-0812">Transmembrane</keyword>